<sequence length="462" mass="50206">MSRELSTPPLAERVKNADALADDCVDQLSVVRNFLFGEDPGPDDLFCHEPEILKEMMPELATELADRLAASLQKVDELSRTFGVEIDASMRTQRNVLEPVNTLGGQSADVAGALFVLRNATAWARKPEPEATAASACHVDHTENFVPTLGRDEIDDMVLHASFAQTVYQDAPEENLQKVGPHLLRTAPESWKSMDLPDAVMGRLQAAFPNLKRLEDGRLLDGKTGFVAQVFNNEKTKEVTIAFGGTFSGYHKTGPISRSVLNLPLSHHQWLANISSATGKLLNEGMTAPDSYRQAAMLAELVKQHASTERTGWKISLTGHSKGGAEAAYAALKSRLRAICFSAPQLGQGILEELGEQGRAFGKHHIRHYAVEGDLIPGLVGSYVSPPLRQDSSHVGSSYWMKAAPEVSNTLTSRIVGREPRNVLGLDLAQGANAGPDALWSHVLFFDSVLHEAGKAEVFCVE</sequence>
<dbReference type="InterPro" id="IPR029058">
    <property type="entry name" value="AB_hydrolase_fold"/>
</dbReference>
<dbReference type="AlphaFoldDB" id="A0A418X4V0"/>
<evidence type="ECO:0000313" key="1">
    <source>
        <dbReference type="EMBL" id="RJG07439.1"/>
    </source>
</evidence>
<dbReference type="Proteomes" id="UP000285190">
    <property type="component" value="Unassembled WGS sequence"/>
</dbReference>
<dbReference type="SUPFAM" id="SSF53474">
    <property type="entry name" value="alpha/beta-Hydrolases"/>
    <property type="match status" value="1"/>
</dbReference>
<dbReference type="EMBL" id="QYUN01000002">
    <property type="protein sequence ID" value="RJG07439.1"/>
    <property type="molecule type" value="Genomic_DNA"/>
</dbReference>
<dbReference type="Gene3D" id="3.40.50.1820">
    <property type="entry name" value="alpha/beta hydrolase"/>
    <property type="match status" value="1"/>
</dbReference>
<organism evidence="1 2">
    <name type="scientific">Noviherbaspirillum cavernae</name>
    <dbReference type="NCBI Taxonomy" id="2320862"/>
    <lineage>
        <taxon>Bacteria</taxon>
        <taxon>Pseudomonadati</taxon>
        <taxon>Pseudomonadota</taxon>
        <taxon>Betaproteobacteria</taxon>
        <taxon>Burkholderiales</taxon>
        <taxon>Oxalobacteraceae</taxon>
        <taxon>Noviherbaspirillum</taxon>
    </lineage>
</organism>
<evidence type="ECO:0000313" key="2">
    <source>
        <dbReference type="Proteomes" id="UP000285190"/>
    </source>
</evidence>
<accession>A0A418X4V0</accession>
<dbReference type="Pfam" id="PF26363">
    <property type="entry name" value="Phospholipase-like"/>
    <property type="match status" value="1"/>
</dbReference>
<protein>
    <submittedName>
        <fullName evidence="1">Uncharacterized protein</fullName>
    </submittedName>
</protein>
<reference evidence="1 2" key="1">
    <citation type="submission" date="2018-09" db="EMBL/GenBank/DDBJ databases">
        <authorList>
            <person name="Zhu H."/>
        </authorList>
    </citation>
    <scope>NUCLEOTIDE SEQUENCE [LARGE SCALE GENOMIC DNA]</scope>
    <source>
        <strain evidence="1 2">K2R10-39</strain>
    </source>
</reference>
<keyword evidence="2" id="KW-1185">Reference proteome</keyword>
<comment type="caution">
    <text evidence="1">The sequence shown here is derived from an EMBL/GenBank/DDBJ whole genome shotgun (WGS) entry which is preliminary data.</text>
</comment>
<proteinExistence type="predicted"/>
<name>A0A418X4V0_9BURK</name>
<gene>
    <name evidence="1" type="ORF">D3870_16830</name>
</gene>